<evidence type="ECO:0000256" key="2">
    <source>
        <dbReference type="ARBA" id="ARBA00022679"/>
    </source>
</evidence>
<evidence type="ECO:0000256" key="3">
    <source>
        <dbReference type="ARBA" id="ARBA00022741"/>
    </source>
</evidence>
<evidence type="ECO:0000313" key="10">
    <source>
        <dbReference type="Proteomes" id="UP000660021"/>
    </source>
</evidence>
<evidence type="ECO:0000256" key="1">
    <source>
        <dbReference type="ARBA" id="ARBA00005715"/>
    </source>
</evidence>
<dbReference type="InterPro" id="IPR037051">
    <property type="entry name" value="4-carb_acid_sugar_kinase_N_sf"/>
</dbReference>
<dbReference type="Gene3D" id="3.40.50.10840">
    <property type="entry name" value="Putative sugar-binding, N-terminal domain"/>
    <property type="match status" value="1"/>
</dbReference>
<evidence type="ECO:0000259" key="7">
    <source>
        <dbReference type="Pfam" id="PF07005"/>
    </source>
</evidence>
<feature type="domain" description="Four-carbon acid sugar kinase nucleotide binding" evidence="8">
    <location>
        <begin position="237"/>
        <end position="398"/>
    </location>
</feature>
<dbReference type="InterPro" id="IPR010737">
    <property type="entry name" value="4-carb_acid_sugar_kinase_N"/>
</dbReference>
<proteinExistence type="inferred from homology"/>
<feature type="domain" description="Four-carbon acid sugar kinase N-terminal" evidence="7">
    <location>
        <begin position="4"/>
        <end position="216"/>
    </location>
</feature>
<comment type="similarity">
    <text evidence="1">Belongs to the four-carbon acid sugar kinase family.</text>
</comment>
<keyword evidence="6" id="KW-0119">Carbohydrate metabolism</keyword>
<dbReference type="InterPro" id="IPR031475">
    <property type="entry name" value="NBD_C"/>
</dbReference>
<gene>
    <name evidence="9" type="ORF">H8S34_12975</name>
</gene>
<keyword evidence="5" id="KW-0067">ATP-binding</keyword>
<dbReference type="GO" id="GO:0016301">
    <property type="term" value="F:kinase activity"/>
    <property type="evidence" value="ECO:0007669"/>
    <property type="project" value="UniProtKB-KW"/>
</dbReference>
<dbReference type="SUPFAM" id="SSF142764">
    <property type="entry name" value="YgbK-like"/>
    <property type="match status" value="1"/>
</dbReference>
<evidence type="ECO:0000259" key="8">
    <source>
        <dbReference type="Pfam" id="PF17042"/>
    </source>
</evidence>
<comment type="caution">
    <text evidence="9">The sequence shown here is derived from an EMBL/GenBank/DDBJ whole genome shotgun (WGS) entry which is preliminary data.</text>
</comment>
<accession>A0ABR7HW78</accession>
<evidence type="ECO:0000256" key="5">
    <source>
        <dbReference type="ARBA" id="ARBA00022840"/>
    </source>
</evidence>
<dbReference type="Pfam" id="PF17042">
    <property type="entry name" value="NBD_C"/>
    <property type="match status" value="1"/>
</dbReference>
<dbReference type="EMBL" id="JACOPR010000009">
    <property type="protein sequence ID" value="MBC5731732.1"/>
    <property type="molecule type" value="Genomic_DNA"/>
</dbReference>
<dbReference type="InterPro" id="IPR042213">
    <property type="entry name" value="NBD_C_sf"/>
</dbReference>
<keyword evidence="10" id="KW-1185">Reference proteome</keyword>
<evidence type="ECO:0000256" key="4">
    <source>
        <dbReference type="ARBA" id="ARBA00022777"/>
    </source>
</evidence>
<sequence length="413" mass="45631">MIQLLICADDLTGAMDTGVQFAKKGIRTEVLVGRQVDFDRIDPAVQVLVVDTETRHTSPAEAEEAIYRLVIRGLEAGIRYYYKKTDSALRGNIGAELGGMLRAGGKPLFFFPAFPKNGRTTSKGIQMVNGVPVAESVFGKDPFEPVRHSRVGDIIGEQSQARVRDCLPGDALAPTCEDDILVCSAETDQELETWSRQFPENDSLFLAGCAGFAEYLPNSISFVREQPEKTVASEKLVVVSGSVNEITLLQLQESKAQADLWIELSDRQKFDPAYTQSEEWQAQLRRIREPDCRLAVLGVGRIDLEHEGEFERQTPQSQRRDVVSSNLGSIAQDILHNIKDVTLAVFGGDTLYKLLSLADTRIRPCWEIEPGVVAAQLQMEGETRYLITKSGGFGSSDMIGKIQAAVNPCKEEF</sequence>
<dbReference type="Pfam" id="PF07005">
    <property type="entry name" value="SBD_N"/>
    <property type="match status" value="1"/>
</dbReference>
<protein>
    <submittedName>
        <fullName evidence="9">Four-carbon acid sugar kinase family protein</fullName>
    </submittedName>
</protein>
<keyword evidence="4 9" id="KW-0418">Kinase</keyword>
<evidence type="ECO:0000256" key="6">
    <source>
        <dbReference type="ARBA" id="ARBA00023277"/>
    </source>
</evidence>
<keyword evidence="2" id="KW-0808">Transferase</keyword>
<dbReference type="RefSeq" id="WP_186964200.1">
    <property type="nucleotide sequence ID" value="NZ_JACOPR010000009.1"/>
</dbReference>
<keyword evidence="3" id="KW-0547">Nucleotide-binding</keyword>
<evidence type="ECO:0000313" key="9">
    <source>
        <dbReference type="EMBL" id="MBC5731732.1"/>
    </source>
</evidence>
<dbReference type="Proteomes" id="UP000660021">
    <property type="component" value="Unassembled WGS sequence"/>
</dbReference>
<dbReference type="Gene3D" id="3.40.980.20">
    <property type="entry name" value="Four-carbon acid sugar kinase, nucleotide binding domain"/>
    <property type="match status" value="1"/>
</dbReference>
<organism evidence="9 10">
    <name type="scientific">Pseudoflavonifractor hominis</name>
    <dbReference type="NCBI Taxonomy" id="2763059"/>
    <lineage>
        <taxon>Bacteria</taxon>
        <taxon>Bacillati</taxon>
        <taxon>Bacillota</taxon>
        <taxon>Clostridia</taxon>
        <taxon>Eubacteriales</taxon>
        <taxon>Oscillospiraceae</taxon>
        <taxon>Pseudoflavonifractor</taxon>
    </lineage>
</organism>
<name>A0ABR7HW78_9FIRM</name>
<reference evidence="9 10" key="1">
    <citation type="submission" date="2020-08" db="EMBL/GenBank/DDBJ databases">
        <title>Genome public.</title>
        <authorList>
            <person name="Liu C."/>
            <person name="Sun Q."/>
        </authorList>
    </citation>
    <scope>NUCLEOTIDE SEQUENCE [LARGE SCALE GENOMIC DNA]</scope>
    <source>
        <strain evidence="9 10">New-38</strain>
    </source>
</reference>